<dbReference type="InterPro" id="IPR036388">
    <property type="entry name" value="WH-like_DNA-bd_sf"/>
</dbReference>
<dbReference type="InterPro" id="IPR029016">
    <property type="entry name" value="GAF-like_dom_sf"/>
</dbReference>
<evidence type="ECO:0000256" key="3">
    <source>
        <dbReference type="SAM" id="MobiDB-lite"/>
    </source>
</evidence>
<evidence type="ECO:0000259" key="4">
    <source>
        <dbReference type="PROSITE" id="PS50801"/>
    </source>
</evidence>
<dbReference type="PROSITE" id="PS50801">
    <property type="entry name" value="STAS"/>
    <property type="match status" value="1"/>
</dbReference>
<feature type="domain" description="ANTAR" evidence="5">
    <location>
        <begin position="157"/>
        <end position="218"/>
    </location>
</feature>
<dbReference type="Pfam" id="PF03861">
    <property type="entry name" value="ANTAR"/>
    <property type="match status" value="1"/>
</dbReference>
<comment type="caution">
    <text evidence="6">The sequence shown here is derived from an EMBL/GenBank/DDBJ whole genome shotgun (WGS) entry which is preliminary data.</text>
</comment>
<evidence type="ECO:0000313" key="6">
    <source>
        <dbReference type="EMBL" id="GAA4825798.1"/>
    </source>
</evidence>
<name>A0ABP9D279_9ACTN</name>
<feature type="region of interest" description="Disordered" evidence="3">
    <location>
        <begin position="347"/>
        <end position="373"/>
    </location>
</feature>
<dbReference type="Proteomes" id="UP001500839">
    <property type="component" value="Unassembled WGS sequence"/>
</dbReference>
<dbReference type="Gene3D" id="3.30.750.24">
    <property type="entry name" value="STAS domain"/>
    <property type="match status" value="1"/>
</dbReference>
<sequence length="373" mass="38423">MPSRTQAHPHHAPADDSLDAALGQITHAAVAAIPAAAQAGITCPAKPGHVSSRGATDAAVDTLARSQNARRRGPWLPTARRLRTITIVDTAADRRWPEFAFAARQSGFGSILAVGLSADDPTLGTLTLYATDVDAFDGDDETIAAVFAGHAATLLRSHTGDEGVAAAAPAAGAHAIIAHAEGVLMDMHHVNAGEARAMLRRTADQANLTITDAAYWLITDAAPTGRGQNAPTRRRTRQAAADEAADDDASRRPTVEDDGDPVIVDVRGDIDAATAPALAARLARLSVRDTTIDLSGVGFCSAGGLELLFEHSRRLADRGAVLRLAGCPPTLRAVIERLGLDDALPNASTPAHHASVSSSAAPTVAAAAAGTPR</sequence>
<proteinExistence type="predicted"/>
<evidence type="ECO:0000256" key="2">
    <source>
        <dbReference type="ARBA" id="ARBA00023163"/>
    </source>
</evidence>
<dbReference type="InterPro" id="IPR058548">
    <property type="entry name" value="MlaB-like_STAS"/>
</dbReference>
<reference evidence="7" key="1">
    <citation type="journal article" date="2019" name="Int. J. Syst. Evol. Microbiol.">
        <title>The Global Catalogue of Microorganisms (GCM) 10K type strain sequencing project: providing services to taxonomists for standard genome sequencing and annotation.</title>
        <authorList>
            <consortium name="The Broad Institute Genomics Platform"/>
            <consortium name="The Broad Institute Genome Sequencing Center for Infectious Disease"/>
            <person name="Wu L."/>
            <person name="Ma J."/>
        </authorList>
    </citation>
    <scope>NUCLEOTIDE SEQUENCE [LARGE SCALE GENOMIC DNA]</scope>
    <source>
        <strain evidence="7">JCM 18542</strain>
    </source>
</reference>
<keyword evidence="1" id="KW-0805">Transcription regulation</keyword>
<dbReference type="RefSeq" id="WP_200175320.1">
    <property type="nucleotide sequence ID" value="NZ_BAABKQ010000002.1"/>
</dbReference>
<evidence type="ECO:0000259" key="5">
    <source>
        <dbReference type="PROSITE" id="PS50921"/>
    </source>
</evidence>
<dbReference type="InterPro" id="IPR002645">
    <property type="entry name" value="STAS_dom"/>
</dbReference>
<accession>A0ABP9D279</accession>
<dbReference type="Gene3D" id="3.30.450.40">
    <property type="match status" value="1"/>
</dbReference>
<feature type="domain" description="STAS" evidence="4">
    <location>
        <begin position="251"/>
        <end position="363"/>
    </location>
</feature>
<evidence type="ECO:0008006" key="8">
    <source>
        <dbReference type="Google" id="ProtNLM"/>
    </source>
</evidence>
<organism evidence="6 7">
    <name type="scientific">Tomitella cavernea</name>
    <dbReference type="NCBI Taxonomy" id="1387982"/>
    <lineage>
        <taxon>Bacteria</taxon>
        <taxon>Bacillati</taxon>
        <taxon>Actinomycetota</taxon>
        <taxon>Actinomycetes</taxon>
        <taxon>Mycobacteriales</taxon>
        <taxon>Tomitella</taxon>
    </lineage>
</organism>
<dbReference type="PANTHER" id="PTHR33495:SF2">
    <property type="entry name" value="ANTI-SIGMA FACTOR ANTAGONIST TM_1081-RELATED"/>
    <property type="match status" value="1"/>
</dbReference>
<feature type="region of interest" description="Disordered" evidence="3">
    <location>
        <begin position="224"/>
        <end position="260"/>
    </location>
</feature>
<dbReference type="CDD" id="cd07043">
    <property type="entry name" value="STAS_anti-anti-sigma_factors"/>
    <property type="match status" value="1"/>
</dbReference>
<dbReference type="EMBL" id="BAABKQ010000002">
    <property type="protein sequence ID" value="GAA4825798.1"/>
    <property type="molecule type" value="Genomic_DNA"/>
</dbReference>
<dbReference type="PANTHER" id="PTHR33495">
    <property type="entry name" value="ANTI-SIGMA FACTOR ANTAGONIST TM_1081-RELATED-RELATED"/>
    <property type="match status" value="1"/>
</dbReference>
<dbReference type="Pfam" id="PF13466">
    <property type="entry name" value="STAS_2"/>
    <property type="match status" value="1"/>
</dbReference>
<keyword evidence="2" id="KW-0804">Transcription</keyword>
<dbReference type="Pfam" id="PF13185">
    <property type="entry name" value="GAF_2"/>
    <property type="match status" value="1"/>
</dbReference>
<evidence type="ECO:0000313" key="7">
    <source>
        <dbReference type="Proteomes" id="UP001500839"/>
    </source>
</evidence>
<dbReference type="InterPro" id="IPR003018">
    <property type="entry name" value="GAF"/>
</dbReference>
<dbReference type="Gene3D" id="1.10.10.10">
    <property type="entry name" value="Winged helix-like DNA-binding domain superfamily/Winged helix DNA-binding domain"/>
    <property type="match status" value="1"/>
</dbReference>
<keyword evidence="7" id="KW-1185">Reference proteome</keyword>
<protein>
    <recommendedName>
        <fullName evidence="8">Anti-sigma factor antagonist</fullName>
    </recommendedName>
</protein>
<dbReference type="InterPro" id="IPR005561">
    <property type="entry name" value="ANTAR"/>
</dbReference>
<evidence type="ECO:0000256" key="1">
    <source>
        <dbReference type="ARBA" id="ARBA00023015"/>
    </source>
</evidence>
<dbReference type="SUPFAM" id="SSF55781">
    <property type="entry name" value="GAF domain-like"/>
    <property type="match status" value="1"/>
</dbReference>
<dbReference type="SUPFAM" id="SSF52091">
    <property type="entry name" value="SpoIIaa-like"/>
    <property type="match status" value="1"/>
</dbReference>
<dbReference type="InterPro" id="IPR036513">
    <property type="entry name" value="STAS_dom_sf"/>
</dbReference>
<gene>
    <name evidence="6" type="ORF">GCM10023353_38660</name>
</gene>
<dbReference type="PROSITE" id="PS50921">
    <property type="entry name" value="ANTAR"/>
    <property type="match status" value="1"/>
</dbReference>